<gene>
    <name evidence="2" type="primary">mnhG</name>
    <name evidence="2" type="ORF">PQO03_06950</name>
</gene>
<protein>
    <submittedName>
        <fullName evidence="2">Monovalent cation/H(+) antiporter subunit G</fullName>
    </submittedName>
</protein>
<feature type="transmembrane region" description="Helical" evidence="1">
    <location>
        <begin position="39"/>
        <end position="56"/>
    </location>
</feature>
<organism evidence="2 3">
    <name type="scientific">Lentisphaera profundi</name>
    <dbReference type="NCBI Taxonomy" id="1658616"/>
    <lineage>
        <taxon>Bacteria</taxon>
        <taxon>Pseudomonadati</taxon>
        <taxon>Lentisphaerota</taxon>
        <taxon>Lentisphaeria</taxon>
        <taxon>Lentisphaerales</taxon>
        <taxon>Lentisphaeraceae</taxon>
        <taxon>Lentisphaera</taxon>
    </lineage>
</organism>
<accession>A0ABY7VRP5</accession>
<dbReference type="RefSeq" id="WP_274149022.1">
    <property type="nucleotide sequence ID" value="NZ_CP117811.1"/>
</dbReference>
<sequence>MSLLLSIILIIGAAFTTIAAIGLIRFPDFYTRMHAATKAGAFGGIIILLLCAFYFASLKVAIIVFVNIIFFYFTAPVAAHMIARSAYINRVKQWKGSKADELKGNITLKHHHDD</sequence>
<dbReference type="Proteomes" id="UP001214250">
    <property type="component" value="Chromosome 1"/>
</dbReference>
<name>A0ABY7VRP5_9BACT</name>
<dbReference type="PANTHER" id="PTHR34703">
    <property type="entry name" value="ANTIPORTER SUBUNIT MNHG2-RELATED"/>
    <property type="match status" value="1"/>
</dbReference>
<dbReference type="EMBL" id="CP117811">
    <property type="protein sequence ID" value="WDE95454.1"/>
    <property type="molecule type" value="Genomic_DNA"/>
</dbReference>
<evidence type="ECO:0000256" key="1">
    <source>
        <dbReference type="SAM" id="Phobius"/>
    </source>
</evidence>
<keyword evidence="1" id="KW-0472">Membrane</keyword>
<proteinExistence type="predicted"/>
<evidence type="ECO:0000313" key="2">
    <source>
        <dbReference type="EMBL" id="WDE95454.1"/>
    </source>
</evidence>
<evidence type="ECO:0000313" key="3">
    <source>
        <dbReference type="Proteomes" id="UP001214250"/>
    </source>
</evidence>
<reference evidence="2 3" key="1">
    <citation type="submission" date="2023-02" db="EMBL/GenBank/DDBJ databases">
        <title>Genome sequence of Lentisphaera profundi SAORIC-696.</title>
        <authorList>
            <person name="Kim e."/>
            <person name="Cho J.-C."/>
            <person name="Choi A."/>
            <person name="Kang I."/>
        </authorList>
    </citation>
    <scope>NUCLEOTIDE SEQUENCE [LARGE SCALE GENOMIC DNA]</scope>
    <source>
        <strain evidence="2 3">SAORIC-696</strain>
    </source>
</reference>
<dbReference type="NCBIfam" id="NF009314">
    <property type="entry name" value="PRK12674.1-2"/>
    <property type="match status" value="1"/>
</dbReference>
<dbReference type="InterPro" id="IPR005133">
    <property type="entry name" value="PhaG_MnhG_YufB"/>
</dbReference>
<dbReference type="NCBIfam" id="TIGR01300">
    <property type="entry name" value="CPA3_mnhG_phaG"/>
    <property type="match status" value="1"/>
</dbReference>
<feature type="transmembrane region" description="Helical" evidence="1">
    <location>
        <begin position="6"/>
        <end position="27"/>
    </location>
</feature>
<keyword evidence="1" id="KW-0812">Transmembrane</keyword>
<dbReference type="PANTHER" id="PTHR34703:SF1">
    <property type="entry name" value="ANTIPORTER SUBUNIT MNHG2-RELATED"/>
    <property type="match status" value="1"/>
</dbReference>
<keyword evidence="3" id="KW-1185">Reference proteome</keyword>
<feature type="transmembrane region" description="Helical" evidence="1">
    <location>
        <begin position="62"/>
        <end position="83"/>
    </location>
</feature>
<keyword evidence="1" id="KW-1133">Transmembrane helix</keyword>
<dbReference type="Pfam" id="PF03334">
    <property type="entry name" value="PhaG_MnhG_YufB"/>
    <property type="match status" value="1"/>
</dbReference>